<evidence type="ECO:0000256" key="2">
    <source>
        <dbReference type="ARBA" id="ARBA00022490"/>
    </source>
</evidence>
<evidence type="ECO:0000259" key="6">
    <source>
        <dbReference type="PROSITE" id="PS51186"/>
    </source>
</evidence>
<keyword evidence="3 7" id="KW-0808">Transferase</keyword>
<dbReference type="EMBL" id="BAAFGK010000004">
    <property type="protein sequence ID" value="GAB0056926.1"/>
    <property type="molecule type" value="Genomic_DNA"/>
</dbReference>
<keyword evidence="2 5" id="KW-0963">Cytoplasm</keyword>
<comment type="catalytic activity">
    <reaction evidence="5">
        <text>N-terminal L-alanyl-[ribosomal protein bS18] + acetyl-CoA = N-terminal N(alpha)-acetyl-L-alanyl-[ribosomal protein bS18] + CoA + H(+)</text>
        <dbReference type="Rhea" id="RHEA:43756"/>
        <dbReference type="Rhea" id="RHEA-COMP:10676"/>
        <dbReference type="Rhea" id="RHEA-COMP:10677"/>
        <dbReference type="ChEBI" id="CHEBI:15378"/>
        <dbReference type="ChEBI" id="CHEBI:57287"/>
        <dbReference type="ChEBI" id="CHEBI:57288"/>
        <dbReference type="ChEBI" id="CHEBI:64718"/>
        <dbReference type="ChEBI" id="CHEBI:83683"/>
        <dbReference type="EC" id="2.3.1.266"/>
    </reaction>
</comment>
<name>A0ABQ0C7S0_9PROT</name>
<dbReference type="PANTHER" id="PTHR43420:SF44">
    <property type="entry name" value="ACETYLTRANSFERASE YPEA"/>
    <property type="match status" value="1"/>
</dbReference>
<dbReference type="SUPFAM" id="SSF55729">
    <property type="entry name" value="Acyl-CoA N-acyltransferases (Nat)"/>
    <property type="match status" value="1"/>
</dbReference>
<dbReference type="PROSITE" id="PS51186">
    <property type="entry name" value="GNAT"/>
    <property type="match status" value="1"/>
</dbReference>
<dbReference type="InterPro" id="IPR006464">
    <property type="entry name" value="AcTrfase_RimI/Ard1"/>
</dbReference>
<dbReference type="InterPro" id="IPR016181">
    <property type="entry name" value="Acyl_CoA_acyltransferase"/>
</dbReference>
<dbReference type="GO" id="GO:0035447">
    <property type="term" value="F:mycothiol synthase activity"/>
    <property type="evidence" value="ECO:0007669"/>
    <property type="project" value="UniProtKB-EC"/>
</dbReference>
<keyword evidence="8" id="KW-1185">Reference proteome</keyword>
<evidence type="ECO:0000256" key="5">
    <source>
        <dbReference type="RuleBase" id="RU363094"/>
    </source>
</evidence>
<protein>
    <recommendedName>
        <fullName evidence="5">[Ribosomal protein bS18]-alanine N-acetyltransferase</fullName>
        <ecNumber evidence="5">2.3.1.266</ecNumber>
    </recommendedName>
</protein>
<accession>A0ABQ0C7S0</accession>
<gene>
    <name evidence="7" type="primary">mshD</name>
    <name evidence="7" type="ORF">SIID45300_01241</name>
</gene>
<evidence type="ECO:0000256" key="1">
    <source>
        <dbReference type="ARBA" id="ARBA00005395"/>
    </source>
</evidence>
<evidence type="ECO:0000256" key="4">
    <source>
        <dbReference type="ARBA" id="ARBA00023315"/>
    </source>
</evidence>
<evidence type="ECO:0000313" key="7">
    <source>
        <dbReference type="EMBL" id="GAB0056926.1"/>
    </source>
</evidence>
<dbReference type="Gene3D" id="3.40.630.30">
    <property type="match status" value="1"/>
</dbReference>
<keyword evidence="4 7" id="KW-0012">Acyltransferase</keyword>
<sequence length="152" mass="16670">MAGLWLEAFLPDHLAAVAALEAEIAPAPWSVGMLAEELTLEGWRKVLLTPERTVVGYAVARLIYDEWHLLILGVAPKFWRRGLGRALVADLLGEARARTGGTVLLEVRASNVPARRLYESLGFTCIGVRRGYYRHGPCGPEDALVMACCDAR</sequence>
<dbReference type="Proteomes" id="UP001628193">
    <property type="component" value="Unassembled WGS sequence"/>
</dbReference>
<dbReference type="InterPro" id="IPR000182">
    <property type="entry name" value="GNAT_dom"/>
</dbReference>
<dbReference type="EC" id="2.3.1.266" evidence="5"/>
<reference evidence="7 8" key="1">
    <citation type="submission" date="2024-05" db="EMBL/GenBank/DDBJ databases">
        <authorList>
            <consortium name="Candidatus Magnetaquicoccaceae bacterium FCR-1 genome sequencing consortium"/>
            <person name="Shimoshige H."/>
            <person name="Shimamura S."/>
            <person name="Taoka A."/>
            <person name="Kobayashi H."/>
            <person name="Maekawa T."/>
        </authorList>
    </citation>
    <scope>NUCLEOTIDE SEQUENCE [LARGE SCALE GENOMIC DNA]</scope>
    <source>
        <strain evidence="7 8">FCR-1</strain>
    </source>
</reference>
<dbReference type="NCBIfam" id="TIGR01575">
    <property type="entry name" value="rimI"/>
    <property type="match status" value="1"/>
</dbReference>
<dbReference type="PANTHER" id="PTHR43420">
    <property type="entry name" value="ACETYLTRANSFERASE"/>
    <property type="match status" value="1"/>
</dbReference>
<feature type="domain" description="N-acetyltransferase" evidence="6">
    <location>
        <begin position="4"/>
        <end position="151"/>
    </location>
</feature>
<proteinExistence type="inferred from homology"/>
<comment type="subcellular location">
    <subcellularLocation>
        <location evidence="5">Cytoplasm</location>
    </subcellularLocation>
</comment>
<evidence type="ECO:0000313" key="8">
    <source>
        <dbReference type="Proteomes" id="UP001628193"/>
    </source>
</evidence>
<comment type="function">
    <text evidence="5">Acetylates the N-terminal alanine of ribosomal protein bS18.</text>
</comment>
<comment type="similarity">
    <text evidence="1 5">Belongs to the acetyltransferase family. RimI subfamily.</text>
</comment>
<dbReference type="InterPro" id="IPR050680">
    <property type="entry name" value="YpeA/RimI_acetyltransf"/>
</dbReference>
<organism evidence="7 8">
    <name type="scientific">Candidatus Magnetaquiglobus chichijimensis</name>
    <dbReference type="NCBI Taxonomy" id="3141448"/>
    <lineage>
        <taxon>Bacteria</taxon>
        <taxon>Pseudomonadati</taxon>
        <taxon>Pseudomonadota</taxon>
        <taxon>Magnetococcia</taxon>
        <taxon>Magnetococcales</taxon>
        <taxon>Candidatus Magnetaquicoccaceae</taxon>
        <taxon>Candidatus Magnetaquiglobus</taxon>
    </lineage>
</organism>
<reference evidence="7 8" key="2">
    <citation type="submission" date="2024-09" db="EMBL/GenBank/DDBJ databases">
        <title>Draft genome sequence of Candidatus Magnetaquicoccaceae bacterium FCR-1.</title>
        <authorList>
            <person name="Shimoshige H."/>
            <person name="Shimamura S."/>
            <person name="Taoka A."/>
            <person name="Kobayashi H."/>
            <person name="Maekawa T."/>
        </authorList>
    </citation>
    <scope>NUCLEOTIDE SEQUENCE [LARGE SCALE GENOMIC DNA]</scope>
    <source>
        <strain evidence="7 8">FCR-1</strain>
    </source>
</reference>
<evidence type="ECO:0000256" key="3">
    <source>
        <dbReference type="ARBA" id="ARBA00022679"/>
    </source>
</evidence>
<dbReference type="CDD" id="cd04301">
    <property type="entry name" value="NAT_SF"/>
    <property type="match status" value="1"/>
</dbReference>
<comment type="caution">
    <text evidence="7">The sequence shown here is derived from an EMBL/GenBank/DDBJ whole genome shotgun (WGS) entry which is preliminary data.</text>
</comment>
<dbReference type="Pfam" id="PF00583">
    <property type="entry name" value="Acetyltransf_1"/>
    <property type="match status" value="1"/>
</dbReference>